<evidence type="ECO:0000313" key="2">
    <source>
        <dbReference type="Proteomes" id="UP001342826"/>
    </source>
</evidence>
<comment type="caution">
    <text evidence="1">The sequence shown here is derived from an EMBL/GenBank/DDBJ whole genome shotgun (WGS) entry which is preliminary data.</text>
</comment>
<name>A0ABU6NX73_9BACI</name>
<keyword evidence="2" id="KW-1185">Reference proteome</keyword>
<proteinExistence type="predicted"/>
<gene>
    <name evidence="1" type="ORF">P9271_07775</name>
</gene>
<sequence>MAKVIDLQEHRVNKEIRLEKAMIDHYEQLMLYIKHRVNIREKVRAKVIFSEKVGCKSSSKFNTLEEQLFLNWFAFDYTTVQGLTIYQIFLKHHHRLDDVLHALFMVSVLEPYEIIKKNEDYITAVNLQTNIICQLKYAVDSQNKSFFFARTVPIFDRFLCLGGIFQKVSNNKISSLLNDYNNQEKIGWRTYLKKYAIQYVWNGKTEHE</sequence>
<accession>A0ABU6NX73</accession>
<dbReference type="EMBL" id="JARTFS010000005">
    <property type="protein sequence ID" value="MED4401233.1"/>
    <property type="molecule type" value="Genomic_DNA"/>
</dbReference>
<organism evidence="1 2">
    <name type="scientific">Metabacillus fastidiosus</name>
    <dbReference type="NCBI Taxonomy" id="1458"/>
    <lineage>
        <taxon>Bacteria</taxon>
        <taxon>Bacillati</taxon>
        <taxon>Bacillota</taxon>
        <taxon>Bacilli</taxon>
        <taxon>Bacillales</taxon>
        <taxon>Bacillaceae</taxon>
        <taxon>Metabacillus</taxon>
    </lineage>
</organism>
<dbReference type="Proteomes" id="UP001342826">
    <property type="component" value="Unassembled WGS sequence"/>
</dbReference>
<evidence type="ECO:0000313" key="1">
    <source>
        <dbReference type="EMBL" id="MED4401233.1"/>
    </source>
</evidence>
<dbReference type="RefSeq" id="WP_328015079.1">
    <property type="nucleotide sequence ID" value="NZ_JARTFS010000005.1"/>
</dbReference>
<reference evidence="1 2" key="1">
    <citation type="submission" date="2023-03" db="EMBL/GenBank/DDBJ databases">
        <title>Bacillus Genome Sequencing.</title>
        <authorList>
            <person name="Dunlap C."/>
        </authorList>
    </citation>
    <scope>NUCLEOTIDE SEQUENCE [LARGE SCALE GENOMIC DNA]</scope>
    <source>
        <strain evidence="1 2">NRS-1717</strain>
    </source>
</reference>
<protein>
    <submittedName>
        <fullName evidence="1">Uncharacterized protein</fullName>
    </submittedName>
</protein>